<proteinExistence type="inferred from homology"/>
<protein>
    <submittedName>
        <fullName evidence="3">Universal stress protein</fullName>
    </submittedName>
</protein>
<dbReference type="InterPro" id="IPR006016">
    <property type="entry name" value="UspA"/>
</dbReference>
<evidence type="ECO:0000256" key="1">
    <source>
        <dbReference type="ARBA" id="ARBA00008791"/>
    </source>
</evidence>
<dbReference type="RefSeq" id="WP_344722696.1">
    <property type="nucleotide sequence ID" value="NZ_BAAAUS010000013.1"/>
</dbReference>
<evidence type="ECO:0000313" key="4">
    <source>
        <dbReference type="Proteomes" id="UP001597114"/>
    </source>
</evidence>
<dbReference type="Pfam" id="PF00582">
    <property type="entry name" value="Usp"/>
    <property type="match status" value="2"/>
</dbReference>
<dbReference type="SUPFAM" id="SSF52402">
    <property type="entry name" value="Adenine nucleotide alpha hydrolases-like"/>
    <property type="match status" value="2"/>
</dbReference>
<dbReference type="CDD" id="cd00293">
    <property type="entry name" value="USP-like"/>
    <property type="match status" value="1"/>
</dbReference>
<feature type="domain" description="UspA" evidence="2">
    <location>
        <begin position="151"/>
        <end position="288"/>
    </location>
</feature>
<feature type="domain" description="UspA" evidence="2">
    <location>
        <begin position="14"/>
        <end position="138"/>
    </location>
</feature>
<comment type="similarity">
    <text evidence="1">Belongs to the universal stress protein A family.</text>
</comment>
<evidence type="ECO:0000259" key="2">
    <source>
        <dbReference type="Pfam" id="PF00582"/>
    </source>
</evidence>
<evidence type="ECO:0000313" key="3">
    <source>
        <dbReference type="EMBL" id="MFD1517383.1"/>
    </source>
</evidence>
<name>A0ABW4ERH9_9PSEU</name>
<dbReference type="PANTHER" id="PTHR46268">
    <property type="entry name" value="STRESS RESPONSE PROTEIN NHAX"/>
    <property type="match status" value="1"/>
</dbReference>
<dbReference type="EMBL" id="JBHUCO010000008">
    <property type="protein sequence ID" value="MFD1517383.1"/>
    <property type="molecule type" value="Genomic_DNA"/>
</dbReference>
<dbReference type="PRINTS" id="PR01438">
    <property type="entry name" value="UNVRSLSTRESS"/>
</dbReference>
<dbReference type="Proteomes" id="UP001597114">
    <property type="component" value="Unassembled WGS sequence"/>
</dbReference>
<reference evidence="4" key="1">
    <citation type="journal article" date="2019" name="Int. J. Syst. Evol. Microbiol.">
        <title>The Global Catalogue of Microorganisms (GCM) 10K type strain sequencing project: providing services to taxonomists for standard genome sequencing and annotation.</title>
        <authorList>
            <consortium name="The Broad Institute Genomics Platform"/>
            <consortium name="The Broad Institute Genome Sequencing Center for Infectious Disease"/>
            <person name="Wu L."/>
            <person name="Ma J."/>
        </authorList>
    </citation>
    <scope>NUCLEOTIDE SEQUENCE [LARGE SCALE GENOMIC DNA]</scope>
    <source>
        <strain evidence="4">CCM 7043</strain>
    </source>
</reference>
<comment type="caution">
    <text evidence="3">The sequence shown here is derived from an EMBL/GenBank/DDBJ whole genome shotgun (WGS) entry which is preliminary data.</text>
</comment>
<keyword evidence="4" id="KW-1185">Reference proteome</keyword>
<dbReference type="PANTHER" id="PTHR46268:SF6">
    <property type="entry name" value="UNIVERSAL STRESS PROTEIN UP12"/>
    <property type="match status" value="1"/>
</dbReference>
<sequence length="307" mass="31164">MDGHATEAITRDTRPVVVGVDRSDSARDAAEWAADLASVWGVPLRLVHVAPGTPDDGPNPPAPPWLAELARGAERAGADVDEVRVVSGATVEIIADQASRARLLVLGSYGEGAWTGMLAGSVALGLIGGVPCPVAVVRGPAPQVPPPRSGPVVAGVDGSAAGHAALMLGADLAESLGARLVAVHTWADIAPGPHGGARRSPEDESVRVEEGAHLLDTELDLVAAAHPALPVERILAEDTALRTLMHHASSARMLVVGHRGHHEVGGMMPGSTSSGLVEFAPCPVVVAKPDSVGDAGQAARTSATVAR</sequence>
<dbReference type="InterPro" id="IPR006015">
    <property type="entry name" value="Universal_stress_UspA"/>
</dbReference>
<dbReference type="InterPro" id="IPR014729">
    <property type="entry name" value="Rossmann-like_a/b/a_fold"/>
</dbReference>
<dbReference type="Gene3D" id="3.40.50.620">
    <property type="entry name" value="HUPs"/>
    <property type="match status" value="2"/>
</dbReference>
<accession>A0ABW4ERH9</accession>
<organism evidence="3 4">
    <name type="scientific">Pseudonocardia yunnanensis</name>
    <dbReference type="NCBI Taxonomy" id="58107"/>
    <lineage>
        <taxon>Bacteria</taxon>
        <taxon>Bacillati</taxon>
        <taxon>Actinomycetota</taxon>
        <taxon>Actinomycetes</taxon>
        <taxon>Pseudonocardiales</taxon>
        <taxon>Pseudonocardiaceae</taxon>
        <taxon>Pseudonocardia</taxon>
    </lineage>
</organism>
<gene>
    <name evidence="3" type="ORF">ACFSJD_07795</name>
</gene>